<dbReference type="SUPFAM" id="SSF140856">
    <property type="entry name" value="USP8 N-terminal domain-like"/>
    <property type="match status" value="1"/>
</dbReference>
<dbReference type="GO" id="GO:0004869">
    <property type="term" value="F:cysteine-type endopeptidase inhibitor activity"/>
    <property type="evidence" value="ECO:0007669"/>
    <property type="project" value="UniProtKB-KW"/>
</dbReference>
<dbReference type="GO" id="GO:0070536">
    <property type="term" value="P:protein K63-linked deubiquitination"/>
    <property type="evidence" value="ECO:0007669"/>
    <property type="project" value="InterPro"/>
</dbReference>
<evidence type="ECO:0000256" key="7">
    <source>
        <dbReference type="ARBA" id="ARBA00022786"/>
    </source>
</evidence>
<evidence type="ECO:0000256" key="6">
    <source>
        <dbReference type="ARBA" id="ARBA00022723"/>
    </source>
</evidence>
<dbReference type="SUPFAM" id="SSF102712">
    <property type="entry name" value="JAB1/MPN domain"/>
    <property type="match status" value="1"/>
</dbReference>
<evidence type="ECO:0000256" key="11">
    <source>
        <dbReference type="ARBA" id="ARBA00037208"/>
    </source>
</evidence>
<keyword evidence="5" id="KW-0789">Thiol protease inhibitor</keyword>
<dbReference type="STRING" id="857566.A0A1E3PNR9"/>
<keyword evidence="6" id="KW-0479">Metal-binding</keyword>
<evidence type="ECO:0000313" key="15">
    <source>
        <dbReference type="EMBL" id="ODQ67061.1"/>
    </source>
</evidence>
<dbReference type="EMBL" id="KV454407">
    <property type="protein sequence ID" value="ODQ67061.1"/>
    <property type="molecule type" value="Genomic_DNA"/>
</dbReference>
<evidence type="ECO:0000256" key="9">
    <source>
        <dbReference type="ARBA" id="ARBA00022833"/>
    </source>
</evidence>
<dbReference type="Pfam" id="PF01398">
    <property type="entry name" value="JAB"/>
    <property type="match status" value="1"/>
</dbReference>
<keyword evidence="4" id="KW-0646">Protease inhibitor</keyword>
<comment type="cofactor">
    <cofactor evidence="1">
        <name>Zn(2+)</name>
        <dbReference type="ChEBI" id="CHEBI:29105"/>
    </cofactor>
</comment>
<comment type="similarity">
    <text evidence="12">Belongs to the RFU1 family.</text>
</comment>
<evidence type="ECO:0000256" key="1">
    <source>
        <dbReference type="ARBA" id="ARBA00001947"/>
    </source>
</evidence>
<dbReference type="PANTHER" id="PTHR12947:SF13">
    <property type="entry name" value="FI19924P1"/>
    <property type="match status" value="1"/>
</dbReference>
<dbReference type="InterPro" id="IPR015063">
    <property type="entry name" value="USP8_dimer"/>
</dbReference>
<accession>A0A1E3PNR9</accession>
<dbReference type="Gene3D" id="3.40.140.10">
    <property type="entry name" value="Cytidine Deaminase, domain 2"/>
    <property type="match status" value="1"/>
</dbReference>
<dbReference type="CDD" id="cd08066">
    <property type="entry name" value="MPN_AMSH_like"/>
    <property type="match status" value="1"/>
</dbReference>
<keyword evidence="8" id="KW-0378">Hydrolase</keyword>
<evidence type="ECO:0000256" key="4">
    <source>
        <dbReference type="ARBA" id="ARBA00022690"/>
    </source>
</evidence>
<comment type="similarity">
    <text evidence="2">Belongs to the peptidase M67C family.</text>
</comment>
<dbReference type="FunFam" id="3.40.140.10:FF:000033">
    <property type="entry name" value="AMSH-like protease sst2"/>
    <property type="match status" value="1"/>
</dbReference>
<dbReference type="GO" id="GO:0016020">
    <property type="term" value="C:membrane"/>
    <property type="evidence" value="ECO:0007669"/>
    <property type="project" value="TreeGrafter"/>
</dbReference>
<dbReference type="PROSITE" id="PS50249">
    <property type="entry name" value="MPN"/>
    <property type="match status" value="1"/>
</dbReference>
<dbReference type="AlphaFoldDB" id="A0A1E3PNR9"/>
<dbReference type="GO" id="GO:0046872">
    <property type="term" value="F:metal ion binding"/>
    <property type="evidence" value="ECO:0007669"/>
    <property type="project" value="UniProtKB-KW"/>
</dbReference>
<evidence type="ECO:0000256" key="13">
    <source>
        <dbReference type="ARBA" id="ARBA00039609"/>
    </source>
</evidence>
<evidence type="ECO:0000256" key="8">
    <source>
        <dbReference type="ARBA" id="ARBA00022801"/>
    </source>
</evidence>
<keyword evidence="3" id="KW-0645">Protease</keyword>
<keyword evidence="16" id="KW-1185">Reference proteome</keyword>
<evidence type="ECO:0000256" key="10">
    <source>
        <dbReference type="ARBA" id="ARBA00023049"/>
    </source>
</evidence>
<evidence type="ECO:0000256" key="3">
    <source>
        <dbReference type="ARBA" id="ARBA00022670"/>
    </source>
</evidence>
<gene>
    <name evidence="15" type="ORF">NADFUDRAFT_81676</name>
</gene>
<proteinExistence type="inferred from homology"/>
<dbReference type="GO" id="GO:0006508">
    <property type="term" value="P:proteolysis"/>
    <property type="evidence" value="ECO:0007669"/>
    <property type="project" value="UniProtKB-KW"/>
</dbReference>
<dbReference type="Proteomes" id="UP000095009">
    <property type="component" value="Unassembled WGS sequence"/>
</dbReference>
<keyword evidence="7" id="KW-0833">Ubl conjugation pathway</keyword>
<name>A0A1E3PNR9_9ASCO</name>
<dbReference type="PANTHER" id="PTHR12947">
    <property type="entry name" value="AMSH-LIKE PROTEASE"/>
    <property type="match status" value="1"/>
</dbReference>
<evidence type="ECO:0000256" key="12">
    <source>
        <dbReference type="ARBA" id="ARBA00038426"/>
    </source>
</evidence>
<dbReference type="GO" id="GO:0005768">
    <property type="term" value="C:endosome"/>
    <property type="evidence" value="ECO:0007669"/>
    <property type="project" value="TreeGrafter"/>
</dbReference>
<sequence length="399" mass="44424">MLQPRQIKTLVKAATDYDFSTEVSFRSWIHVAATIRQQAEIYRAEGAYEEAYILFYRYADLLLNNLPQHPAAKGTKNSEAVRQLVNKNLDDVLGRLEQLKAILLEWIEADKRAEAERIKSERIKTERVSRPTVTPRRPVDDQTREAEYAQALASLASLKQGPVSTSSSQFTIPDVSYPSVPHVLTPLSPKSTGTPTAPIVPTTAKNTEHKITQYTENGTPLRTTFLPRSLQARFLDLAASNTVLNLETCGILCGKLNRNAFFITHLVIPAQTSTANTCTTQDEEVMFGYIDSLDLFILGWIHTHPTQSCFMSSVDLHTHSAYQIMLPEAIAVVCAPQHEPSVGVFRLTDPPGMDIIKECKEGAGGKFHLHEETGLYASAYNPGHVKLLDHIDVVTKDLR</sequence>
<dbReference type="SMART" id="SM00232">
    <property type="entry name" value="JAB_MPN"/>
    <property type="match status" value="1"/>
</dbReference>
<evidence type="ECO:0000259" key="14">
    <source>
        <dbReference type="PROSITE" id="PS50249"/>
    </source>
</evidence>
<dbReference type="InterPro" id="IPR044098">
    <property type="entry name" value="STAMBP/STALP-like_MPN"/>
</dbReference>
<keyword evidence="10" id="KW-0482">Metalloprotease</keyword>
<dbReference type="Gene3D" id="1.20.58.80">
    <property type="entry name" value="Phosphotransferase system, lactose/cellobiose-type IIA subunit"/>
    <property type="match status" value="1"/>
</dbReference>
<dbReference type="Pfam" id="PF08969">
    <property type="entry name" value="USP8_dimer"/>
    <property type="match status" value="1"/>
</dbReference>
<evidence type="ECO:0000313" key="16">
    <source>
        <dbReference type="Proteomes" id="UP000095009"/>
    </source>
</evidence>
<dbReference type="OrthoDB" id="3640at2759"/>
<protein>
    <recommendedName>
        <fullName evidence="13">Regulator of free ubiquitin chains 1</fullName>
    </recommendedName>
</protein>
<keyword evidence="9" id="KW-0862">Zinc</keyword>
<reference evidence="15 16" key="1">
    <citation type="journal article" date="2016" name="Proc. Natl. Acad. Sci. U.S.A.">
        <title>Comparative genomics of biotechnologically important yeasts.</title>
        <authorList>
            <person name="Riley R."/>
            <person name="Haridas S."/>
            <person name="Wolfe K.H."/>
            <person name="Lopes M.R."/>
            <person name="Hittinger C.T."/>
            <person name="Goeker M."/>
            <person name="Salamov A.A."/>
            <person name="Wisecaver J.H."/>
            <person name="Long T.M."/>
            <person name="Calvey C.H."/>
            <person name="Aerts A.L."/>
            <person name="Barry K.W."/>
            <person name="Choi C."/>
            <person name="Clum A."/>
            <person name="Coughlan A.Y."/>
            <person name="Deshpande S."/>
            <person name="Douglass A.P."/>
            <person name="Hanson S.J."/>
            <person name="Klenk H.-P."/>
            <person name="LaButti K.M."/>
            <person name="Lapidus A."/>
            <person name="Lindquist E.A."/>
            <person name="Lipzen A.M."/>
            <person name="Meier-Kolthoff J.P."/>
            <person name="Ohm R.A."/>
            <person name="Otillar R.P."/>
            <person name="Pangilinan J.L."/>
            <person name="Peng Y."/>
            <person name="Rokas A."/>
            <person name="Rosa C.A."/>
            <person name="Scheuner C."/>
            <person name="Sibirny A.A."/>
            <person name="Slot J.C."/>
            <person name="Stielow J.B."/>
            <person name="Sun H."/>
            <person name="Kurtzman C.P."/>
            <person name="Blackwell M."/>
            <person name="Grigoriev I.V."/>
            <person name="Jeffries T.W."/>
        </authorList>
    </citation>
    <scope>NUCLEOTIDE SEQUENCE [LARGE SCALE GENOMIC DNA]</scope>
    <source>
        <strain evidence="15 16">DSM 6958</strain>
    </source>
</reference>
<comment type="function">
    <text evidence="11">Inhibitor of the DOA4 deubiquitinase involved in the regulation of protein degradation by the proteasome and maintenance of a normal level of free ubiquitin.</text>
</comment>
<dbReference type="InterPro" id="IPR037518">
    <property type="entry name" value="MPN"/>
</dbReference>
<organism evidence="15 16">
    <name type="scientific">Nadsonia fulvescens var. elongata DSM 6958</name>
    <dbReference type="NCBI Taxonomy" id="857566"/>
    <lineage>
        <taxon>Eukaryota</taxon>
        <taxon>Fungi</taxon>
        <taxon>Dikarya</taxon>
        <taxon>Ascomycota</taxon>
        <taxon>Saccharomycotina</taxon>
        <taxon>Dipodascomycetes</taxon>
        <taxon>Dipodascales</taxon>
        <taxon>Dipodascales incertae sedis</taxon>
        <taxon>Nadsonia</taxon>
    </lineage>
</organism>
<feature type="domain" description="MPN" evidence="14">
    <location>
        <begin position="223"/>
        <end position="351"/>
    </location>
</feature>
<dbReference type="InterPro" id="IPR000555">
    <property type="entry name" value="JAMM/MPN+_dom"/>
</dbReference>
<evidence type="ECO:0000256" key="2">
    <source>
        <dbReference type="ARBA" id="ARBA00010981"/>
    </source>
</evidence>
<dbReference type="GO" id="GO:0140492">
    <property type="term" value="F:metal-dependent deubiquitinase activity"/>
    <property type="evidence" value="ECO:0007669"/>
    <property type="project" value="InterPro"/>
</dbReference>
<dbReference type="GO" id="GO:0061578">
    <property type="term" value="F:K63-linked deubiquitinase activity"/>
    <property type="evidence" value="ECO:0007669"/>
    <property type="project" value="InterPro"/>
</dbReference>
<evidence type="ECO:0000256" key="5">
    <source>
        <dbReference type="ARBA" id="ARBA00022704"/>
    </source>
</evidence>